<dbReference type="AlphaFoldDB" id="A0A8J3ZHZ7"/>
<keyword evidence="2" id="KW-0812">Transmembrane</keyword>
<dbReference type="Proteomes" id="UP000612585">
    <property type="component" value="Unassembled WGS sequence"/>
</dbReference>
<gene>
    <name evidence="3" type="ORF">Vau01_120800</name>
</gene>
<sequence length="334" mass="34932">MHLKKDLDDGPYRARIASDVDAPDKVVYGLTFRQLAILAVAAVIGYGAWKGLHTVLPVPVLLAGALVLGGLVFGLAVGRRDGLPLDLWILAGLRHSRAPRALTTTDTTARTPDWVDGSMGRMPLPAPLKLPADAIRDDGQLSLGGTKAAMVAATSVNLALRTADEQAALIDTFGRWLNSLATPTQIVVSAQPVDLASSARTLARTADRLAHPALASACADHAQFLGDLAERRDPLRRLVLIVARAGAGERSEHAARRRADDTVRALSGLGVTTRALDGPAVTAALAAAADPYRPSRPGGLAAPDAVITTTPANATPARKTPSNPPSQNRRRTSS</sequence>
<keyword evidence="4" id="KW-1185">Reference proteome</keyword>
<organism evidence="3 4">
    <name type="scientific">Virgisporangium aurantiacum</name>
    <dbReference type="NCBI Taxonomy" id="175570"/>
    <lineage>
        <taxon>Bacteria</taxon>
        <taxon>Bacillati</taxon>
        <taxon>Actinomycetota</taxon>
        <taxon>Actinomycetes</taxon>
        <taxon>Micromonosporales</taxon>
        <taxon>Micromonosporaceae</taxon>
        <taxon>Virgisporangium</taxon>
    </lineage>
</organism>
<evidence type="ECO:0008006" key="5">
    <source>
        <dbReference type="Google" id="ProtNLM"/>
    </source>
</evidence>
<accession>A0A8J3ZHZ7</accession>
<dbReference type="RefSeq" id="WP_204013514.1">
    <property type="nucleotide sequence ID" value="NZ_BOPG01000121.1"/>
</dbReference>
<evidence type="ECO:0000256" key="1">
    <source>
        <dbReference type="SAM" id="MobiDB-lite"/>
    </source>
</evidence>
<reference evidence="3" key="1">
    <citation type="submission" date="2021-01" db="EMBL/GenBank/DDBJ databases">
        <title>Whole genome shotgun sequence of Virgisporangium aurantiacum NBRC 16421.</title>
        <authorList>
            <person name="Komaki H."/>
            <person name="Tamura T."/>
        </authorList>
    </citation>
    <scope>NUCLEOTIDE SEQUENCE</scope>
    <source>
        <strain evidence="3">NBRC 16421</strain>
    </source>
</reference>
<keyword evidence="2" id="KW-1133">Transmembrane helix</keyword>
<evidence type="ECO:0000313" key="4">
    <source>
        <dbReference type="Proteomes" id="UP000612585"/>
    </source>
</evidence>
<proteinExistence type="predicted"/>
<dbReference type="InterPro" id="IPR024414">
    <property type="entry name" value="Uncharacterised_PrgI"/>
</dbReference>
<feature type="region of interest" description="Disordered" evidence="1">
    <location>
        <begin position="291"/>
        <end position="334"/>
    </location>
</feature>
<keyword evidence="2" id="KW-0472">Membrane</keyword>
<dbReference type="EMBL" id="BOPG01000121">
    <property type="protein sequence ID" value="GIJ64564.1"/>
    <property type="molecule type" value="Genomic_DNA"/>
</dbReference>
<comment type="caution">
    <text evidence="3">The sequence shown here is derived from an EMBL/GenBank/DDBJ whole genome shotgun (WGS) entry which is preliminary data.</text>
</comment>
<feature type="transmembrane region" description="Helical" evidence="2">
    <location>
        <begin position="55"/>
        <end position="77"/>
    </location>
</feature>
<name>A0A8J3ZHZ7_9ACTN</name>
<protein>
    <recommendedName>
        <fullName evidence="5">PrgI family protein</fullName>
    </recommendedName>
</protein>
<feature type="transmembrane region" description="Helical" evidence="2">
    <location>
        <begin position="26"/>
        <end position="49"/>
    </location>
</feature>
<dbReference type="Pfam" id="PF12666">
    <property type="entry name" value="PrgI"/>
    <property type="match status" value="1"/>
</dbReference>
<evidence type="ECO:0000256" key="2">
    <source>
        <dbReference type="SAM" id="Phobius"/>
    </source>
</evidence>
<evidence type="ECO:0000313" key="3">
    <source>
        <dbReference type="EMBL" id="GIJ64564.1"/>
    </source>
</evidence>